<name>A0A3B0MGF7_THEAN</name>
<reference evidence="1" key="1">
    <citation type="submission" date="2018-07" db="EMBL/GenBank/DDBJ databases">
        <authorList>
            <person name="Quirk P.G."/>
            <person name="Krulwich T.A."/>
        </authorList>
    </citation>
    <scope>NUCLEOTIDE SEQUENCE</scope>
    <source>
        <strain evidence="1">Anand</strain>
    </source>
</reference>
<accession>A0A3B0MGF7</accession>
<evidence type="ECO:0000313" key="1">
    <source>
        <dbReference type="EMBL" id="SVP88610.1"/>
    </source>
</evidence>
<gene>
    <name evidence="1" type="ORF">TAT_000046900</name>
</gene>
<dbReference type="EMBL" id="UIVT01000001">
    <property type="protein sequence ID" value="SVP88610.1"/>
    <property type="molecule type" value="Genomic_DNA"/>
</dbReference>
<protein>
    <submittedName>
        <fullName evidence="1">Uncharacterized protein</fullName>
    </submittedName>
</protein>
<organism evidence="1">
    <name type="scientific">Theileria annulata</name>
    <dbReference type="NCBI Taxonomy" id="5874"/>
    <lineage>
        <taxon>Eukaryota</taxon>
        <taxon>Sar</taxon>
        <taxon>Alveolata</taxon>
        <taxon>Apicomplexa</taxon>
        <taxon>Aconoidasida</taxon>
        <taxon>Piroplasmida</taxon>
        <taxon>Theileriidae</taxon>
        <taxon>Theileria</taxon>
    </lineage>
</organism>
<proteinExistence type="predicted"/>
<dbReference type="AlphaFoldDB" id="A0A3B0MGF7"/>
<sequence>MDGAQAGYRNPAIAAAPLLQCVGRRGRCVEVRSPVLSASLTACEETLVRSAKGNRANIPEPGRGYWVATQVNFSTQAWVPESVLFAF</sequence>